<accession>A0ABS5QY55</accession>
<evidence type="ECO:0000256" key="4">
    <source>
        <dbReference type="ARBA" id="ARBA00012129"/>
    </source>
</evidence>
<evidence type="ECO:0000256" key="1">
    <source>
        <dbReference type="ARBA" id="ARBA00001771"/>
    </source>
</evidence>
<evidence type="ECO:0000256" key="8">
    <source>
        <dbReference type="ARBA" id="ARBA00022777"/>
    </source>
</evidence>
<evidence type="ECO:0000256" key="10">
    <source>
        <dbReference type="ARBA" id="ARBA00022842"/>
    </source>
</evidence>
<keyword evidence="5" id="KW-0808">Transferase</keyword>
<gene>
    <name evidence="12" type="ORF">G6R29_00535</name>
</gene>
<evidence type="ECO:0000313" key="13">
    <source>
        <dbReference type="Proteomes" id="UP001519504"/>
    </source>
</evidence>
<reference evidence="12 13" key="1">
    <citation type="submission" date="2020-02" db="EMBL/GenBank/DDBJ databases">
        <title>Fructobacillus sp. isolated from paper mulberry of Taiwan.</title>
        <authorList>
            <person name="Lin S.-T."/>
        </authorList>
    </citation>
    <scope>NUCLEOTIDE SEQUENCE [LARGE SCALE GENOMIC DNA]</scope>
    <source>
        <strain evidence="12 13">M2-14</strain>
    </source>
</reference>
<dbReference type="PRINTS" id="PR01099">
    <property type="entry name" value="HYETHTZKNASE"/>
</dbReference>
<comment type="catalytic activity">
    <reaction evidence="1">
        <text>5-(2-hydroxyethyl)-4-methylthiazole + ATP = 4-methyl-5-(2-phosphooxyethyl)-thiazole + ADP + H(+)</text>
        <dbReference type="Rhea" id="RHEA:24212"/>
        <dbReference type="ChEBI" id="CHEBI:15378"/>
        <dbReference type="ChEBI" id="CHEBI:17957"/>
        <dbReference type="ChEBI" id="CHEBI:30616"/>
        <dbReference type="ChEBI" id="CHEBI:58296"/>
        <dbReference type="ChEBI" id="CHEBI:456216"/>
        <dbReference type="EC" id="2.7.1.50"/>
    </reaction>
</comment>
<dbReference type="RefSeq" id="WP_213808408.1">
    <property type="nucleotide sequence ID" value="NZ_JAAMFK010000001.1"/>
</dbReference>
<keyword evidence="8" id="KW-0418">Kinase</keyword>
<keyword evidence="9" id="KW-0067">ATP-binding</keyword>
<comment type="pathway">
    <text evidence="3">Cofactor biosynthesis; thiamine diphosphate biosynthesis; 4-methyl-5-(2-phosphoethyl)-thiazole from 5-(2-hydroxyethyl)-4-methylthiazole: step 1/1.</text>
</comment>
<keyword evidence="6" id="KW-0479">Metal-binding</keyword>
<keyword evidence="11" id="KW-0784">Thiamine biosynthesis</keyword>
<comment type="cofactor">
    <cofactor evidence="2">
        <name>Mg(2+)</name>
        <dbReference type="ChEBI" id="CHEBI:18420"/>
    </cofactor>
</comment>
<dbReference type="PIRSF" id="PIRSF000513">
    <property type="entry name" value="Thz_kinase"/>
    <property type="match status" value="1"/>
</dbReference>
<evidence type="ECO:0000256" key="3">
    <source>
        <dbReference type="ARBA" id="ARBA00004868"/>
    </source>
</evidence>
<organism evidence="12 13">
    <name type="scientific">Fructobacillus broussonetiae</name>
    <dbReference type="NCBI Taxonomy" id="2713173"/>
    <lineage>
        <taxon>Bacteria</taxon>
        <taxon>Bacillati</taxon>
        <taxon>Bacillota</taxon>
        <taxon>Bacilli</taxon>
        <taxon>Lactobacillales</taxon>
        <taxon>Lactobacillaceae</taxon>
        <taxon>Fructobacillus</taxon>
    </lineage>
</organism>
<sequence>MLNKMRNNPAMVIMNSNHVTEQLVADAISYLGGSPLANDDERDDETLVGLASAVVINMGTTKKESHERALRLGKVAKKLGKPVVFDPVGAGASNLRRLNAIDTMKQVQPEVVRGNLSEIAALLMNEQSALGIDSTSHANAVQVAKAYAKQEEVWVVISGEVDVVTDGETVYELRNGHPYLSVNVGMGDVLDAILALGLAHGVSLEDLAKVASILTVAADLAIERDDVHGPATFRNAVFDYLATLSDATLAKLANIKVL</sequence>
<dbReference type="Proteomes" id="UP001519504">
    <property type="component" value="Unassembled WGS sequence"/>
</dbReference>
<dbReference type="SUPFAM" id="SSF53613">
    <property type="entry name" value="Ribokinase-like"/>
    <property type="match status" value="1"/>
</dbReference>
<keyword evidence="7" id="KW-0547">Nucleotide-binding</keyword>
<keyword evidence="10" id="KW-0460">Magnesium</keyword>
<evidence type="ECO:0000256" key="5">
    <source>
        <dbReference type="ARBA" id="ARBA00022679"/>
    </source>
</evidence>
<evidence type="ECO:0000256" key="6">
    <source>
        <dbReference type="ARBA" id="ARBA00022723"/>
    </source>
</evidence>
<dbReference type="InterPro" id="IPR029056">
    <property type="entry name" value="Ribokinase-like"/>
</dbReference>
<dbReference type="EMBL" id="JAAMFK010000001">
    <property type="protein sequence ID" value="MBS9338124.1"/>
    <property type="molecule type" value="Genomic_DNA"/>
</dbReference>
<dbReference type="Gene3D" id="3.40.1190.20">
    <property type="match status" value="1"/>
</dbReference>
<comment type="caution">
    <text evidence="12">The sequence shown here is derived from an EMBL/GenBank/DDBJ whole genome shotgun (WGS) entry which is preliminary data.</text>
</comment>
<dbReference type="EC" id="2.7.1.50" evidence="4"/>
<keyword evidence="13" id="KW-1185">Reference proteome</keyword>
<proteinExistence type="predicted"/>
<evidence type="ECO:0000256" key="9">
    <source>
        <dbReference type="ARBA" id="ARBA00022840"/>
    </source>
</evidence>
<name>A0ABS5QY55_9LACO</name>
<evidence type="ECO:0000313" key="12">
    <source>
        <dbReference type="EMBL" id="MBS9338124.1"/>
    </source>
</evidence>
<evidence type="ECO:0000256" key="2">
    <source>
        <dbReference type="ARBA" id="ARBA00001946"/>
    </source>
</evidence>
<dbReference type="InterPro" id="IPR000417">
    <property type="entry name" value="Hyethyz_kinase"/>
</dbReference>
<evidence type="ECO:0000256" key="7">
    <source>
        <dbReference type="ARBA" id="ARBA00022741"/>
    </source>
</evidence>
<dbReference type="Pfam" id="PF02110">
    <property type="entry name" value="HK"/>
    <property type="match status" value="1"/>
</dbReference>
<evidence type="ECO:0000256" key="11">
    <source>
        <dbReference type="ARBA" id="ARBA00022977"/>
    </source>
</evidence>
<protein>
    <recommendedName>
        <fullName evidence="4">hydroxyethylthiazole kinase</fullName>
        <ecNumber evidence="4">2.7.1.50</ecNumber>
    </recommendedName>
</protein>